<reference evidence="11" key="2">
    <citation type="journal article" date="2023" name="Plants (Basel)">
        <title>Annotation of the Turnera subulata (Passifloraceae) Draft Genome Reveals the S-Locus Evolved after the Divergence of Turneroideae from Passifloroideae in a Stepwise Manner.</title>
        <authorList>
            <person name="Henning P.M."/>
            <person name="Roalson E.H."/>
            <person name="Mir W."/>
            <person name="McCubbin A.G."/>
            <person name="Shore J.S."/>
        </authorList>
    </citation>
    <scope>NUCLEOTIDE SEQUENCE</scope>
    <source>
        <strain evidence="11">F60SS</strain>
    </source>
</reference>
<dbReference type="InterPro" id="IPR001965">
    <property type="entry name" value="Znf_PHD"/>
</dbReference>
<organism evidence="11 12">
    <name type="scientific">Turnera subulata</name>
    <dbReference type="NCBI Taxonomy" id="218843"/>
    <lineage>
        <taxon>Eukaryota</taxon>
        <taxon>Viridiplantae</taxon>
        <taxon>Streptophyta</taxon>
        <taxon>Embryophyta</taxon>
        <taxon>Tracheophyta</taxon>
        <taxon>Spermatophyta</taxon>
        <taxon>Magnoliopsida</taxon>
        <taxon>eudicotyledons</taxon>
        <taxon>Gunneridae</taxon>
        <taxon>Pentapetalae</taxon>
        <taxon>rosids</taxon>
        <taxon>fabids</taxon>
        <taxon>Malpighiales</taxon>
        <taxon>Passifloraceae</taxon>
        <taxon>Turnera</taxon>
    </lineage>
</organism>
<protein>
    <recommendedName>
        <fullName evidence="13">RING-type domain-containing protein</fullName>
    </recommendedName>
</protein>
<dbReference type="InterPro" id="IPR027417">
    <property type="entry name" value="P-loop_NTPase"/>
</dbReference>
<dbReference type="GO" id="GO:0005524">
    <property type="term" value="F:ATP binding"/>
    <property type="evidence" value="ECO:0007669"/>
    <property type="project" value="InterPro"/>
</dbReference>
<keyword evidence="2" id="KW-0479">Metal-binding</keyword>
<feature type="compositionally biased region" description="Basic and acidic residues" evidence="7">
    <location>
        <begin position="1179"/>
        <end position="1188"/>
    </location>
</feature>
<dbReference type="Gene3D" id="3.40.50.10810">
    <property type="entry name" value="Tandem AAA-ATPase domain"/>
    <property type="match status" value="2"/>
</dbReference>
<evidence type="ECO:0008006" key="13">
    <source>
        <dbReference type="Google" id="ProtNLM"/>
    </source>
</evidence>
<gene>
    <name evidence="11" type="ORF">Tsubulata_038885</name>
</gene>
<feature type="domain" description="Helicase ATP-binding" evidence="9">
    <location>
        <begin position="456"/>
        <end position="641"/>
    </location>
</feature>
<dbReference type="Pfam" id="PF21324">
    <property type="entry name" value="SHPRH_helical-2nd"/>
    <property type="match status" value="1"/>
</dbReference>
<evidence type="ECO:0000313" key="12">
    <source>
        <dbReference type="Proteomes" id="UP001141552"/>
    </source>
</evidence>
<dbReference type="PANTHER" id="PTHR45865:SF1">
    <property type="entry name" value="E3 UBIQUITIN-PROTEIN LIGASE SHPRH"/>
    <property type="match status" value="1"/>
</dbReference>
<dbReference type="Pfam" id="PF21325">
    <property type="entry name" value="SHPRH_helical-1st"/>
    <property type="match status" value="1"/>
</dbReference>
<dbReference type="GO" id="GO:0008270">
    <property type="term" value="F:zinc ion binding"/>
    <property type="evidence" value="ECO:0007669"/>
    <property type="project" value="UniProtKB-KW"/>
</dbReference>
<evidence type="ECO:0000256" key="3">
    <source>
        <dbReference type="ARBA" id="ARBA00022771"/>
    </source>
</evidence>
<dbReference type="SMART" id="SM00249">
    <property type="entry name" value="PHD"/>
    <property type="match status" value="1"/>
</dbReference>
<dbReference type="InterPro" id="IPR000330">
    <property type="entry name" value="SNF2_N"/>
</dbReference>
<keyword evidence="3 6" id="KW-0863">Zinc-finger</keyword>
<dbReference type="PROSITE" id="PS51192">
    <property type="entry name" value="HELICASE_ATP_BIND_1"/>
    <property type="match status" value="1"/>
</dbReference>
<evidence type="ECO:0000256" key="1">
    <source>
        <dbReference type="ARBA" id="ARBA00008438"/>
    </source>
</evidence>
<evidence type="ECO:0000259" key="9">
    <source>
        <dbReference type="PROSITE" id="PS51192"/>
    </source>
</evidence>
<dbReference type="InterPro" id="IPR052583">
    <property type="entry name" value="ATP-helicase/E3_Ub-Ligase"/>
</dbReference>
<feature type="region of interest" description="Disordered" evidence="7">
    <location>
        <begin position="1169"/>
        <end position="1188"/>
    </location>
</feature>
<feature type="region of interest" description="Disordered" evidence="7">
    <location>
        <begin position="1635"/>
        <end position="1654"/>
    </location>
</feature>
<dbReference type="CDD" id="cd15517">
    <property type="entry name" value="PHD_TCF19_like"/>
    <property type="match status" value="1"/>
</dbReference>
<dbReference type="SUPFAM" id="SSF52540">
    <property type="entry name" value="P-loop containing nucleoside triphosphate hydrolases"/>
    <property type="match status" value="2"/>
</dbReference>
<dbReference type="SMART" id="SM00490">
    <property type="entry name" value="HELICc"/>
    <property type="match status" value="1"/>
</dbReference>
<comment type="similarity">
    <text evidence="1">Belongs to the SNF2/RAD54 helicase family. RAD16 subfamily.</text>
</comment>
<dbReference type="SMART" id="SM00184">
    <property type="entry name" value="RING"/>
    <property type="match status" value="1"/>
</dbReference>
<feature type="domain" description="RING-type" evidence="8">
    <location>
        <begin position="1358"/>
        <end position="1407"/>
    </location>
</feature>
<evidence type="ECO:0000256" key="7">
    <source>
        <dbReference type="SAM" id="MobiDB-lite"/>
    </source>
</evidence>
<dbReference type="SUPFAM" id="SSF57850">
    <property type="entry name" value="RING/U-box"/>
    <property type="match status" value="1"/>
</dbReference>
<dbReference type="InterPro" id="IPR001841">
    <property type="entry name" value="Znf_RING"/>
</dbReference>
<dbReference type="InterPro" id="IPR038718">
    <property type="entry name" value="SNF2-like_sf"/>
</dbReference>
<keyword evidence="4" id="KW-0378">Hydrolase</keyword>
<evidence type="ECO:0000256" key="4">
    <source>
        <dbReference type="ARBA" id="ARBA00022801"/>
    </source>
</evidence>
<dbReference type="Proteomes" id="UP001141552">
    <property type="component" value="Unassembled WGS sequence"/>
</dbReference>
<dbReference type="GO" id="GO:0016787">
    <property type="term" value="F:hydrolase activity"/>
    <property type="evidence" value="ECO:0007669"/>
    <property type="project" value="UniProtKB-KW"/>
</dbReference>
<dbReference type="PANTHER" id="PTHR45865">
    <property type="entry name" value="E3 UBIQUITIN-PROTEIN LIGASE SHPRH FAMILY MEMBER"/>
    <property type="match status" value="1"/>
</dbReference>
<name>A0A9Q0F629_9ROSI</name>
<dbReference type="CDD" id="cd18070">
    <property type="entry name" value="DEXQc_SHPRH"/>
    <property type="match status" value="1"/>
</dbReference>
<reference evidence="11" key="1">
    <citation type="submission" date="2022-02" db="EMBL/GenBank/DDBJ databases">
        <authorList>
            <person name="Henning P.M."/>
            <person name="McCubbin A.G."/>
            <person name="Shore J.S."/>
        </authorList>
    </citation>
    <scope>NUCLEOTIDE SEQUENCE</scope>
    <source>
        <strain evidence="11">F60SS</strain>
        <tissue evidence="11">Leaves</tissue>
    </source>
</reference>
<evidence type="ECO:0000256" key="5">
    <source>
        <dbReference type="ARBA" id="ARBA00022833"/>
    </source>
</evidence>
<dbReference type="Gene3D" id="3.30.40.10">
    <property type="entry name" value="Zinc/RING finger domain, C3HC4 (zinc finger)"/>
    <property type="match status" value="2"/>
</dbReference>
<evidence type="ECO:0000256" key="2">
    <source>
        <dbReference type="ARBA" id="ARBA00022723"/>
    </source>
</evidence>
<keyword evidence="12" id="KW-1185">Reference proteome</keyword>
<dbReference type="InterPro" id="IPR014001">
    <property type="entry name" value="Helicase_ATP-bd"/>
</dbReference>
<dbReference type="InterPro" id="IPR011011">
    <property type="entry name" value="Znf_FYVE_PHD"/>
</dbReference>
<dbReference type="InterPro" id="IPR013083">
    <property type="entry name" value="Znf_RING/FYVE/PHD"/>
</dbReference>
<dbReference type="Pfam" id="PF00271">
    <property type="entry name" value="Helicase_C"/>
    <property type="match status" value="1"/>
</dbReference>
<evidence type="ECO:0000259" key="10">
    <source>
        <dbReference type="PROSITE" id="PS51194"/>
    </source>
</evidence>
<accession>A0A9Q0F629</accession>
<sequence length="1670" mass="188839">MGRRKSRPHRSGGLIIENSDAAAQAELERLKETEAEPVKEEVLPYFVEAERDSWNLDEHRDISEIVLSVLNLREGYYNVRINEDFYKDPRYSLRFCIGNFEDSVRDRIKLGHWPVLSSGNVSLEFIDKCVEESGEIQSVMLSGSFDGPDEGITGLIHLTSIGFLTLRPLLGEKFSEEMTSLRLRVEILKRAFDSCESLLENTRQIWKKSMMNVMAWLRPEVMTSEARYGITKSTALFGQLDGEMGDAETNSRMHARFDVAGFYEAIKPSKSNPTLEDALTDLLPELRPYQRRAAYWMVQQEKGNSVEKERSCSFSPLSVPVEFLDTSAKMFYNPFSGSVSLESEFSSPNILGGILADEMGLGKTIELLACIYAHPKSDSETDASFHTEEQQVNLKRLKKERVECICGSVSESYTYKGLWVQCDICDAWQHADCVGYSPRGKRKKSMVKVEKYRKKTTVNLIERDGEHICQMCSELMQATDSPLSTGATLIVCPAPILPQWHAEITRHTRAGSLKTYIYEGVRDTSLSNSSAVDISELVNSDIVLTTYDVLKEDLSHDSDRHEGDRHFLRFQKRYPVIPTLLTRIFWWRVCLDEAQMVESNTAAATEMALRLPVRHRWCITGTPIQRKLDDLYGLLRFLKASPFNISRWWIDVIRDPYERGDVRAMDFTHRFFKDIMWRSSKTHVADELQLPPQEECVSWLTFSAIEKHFYQRQHETCVSYAQEVIESLKDDILKRKFPGSVSPTASSDPLITHQEAAKLLNSLLKLRQACCHPQVGSSGLRTLQQTPMTMQEILMVLVGKTKLEGEEALRKSVIALNALAGISIIEEKYLEAVSLYKEALTLTEEYSEDFDLDPLLNIHILHNLSEILPLATGLSSPSNGVPLKTGCSSPSHGEQLHGSSAKATKIHNIEKYDPTVRKKRKIGGEDSSGIITDSGNSQDLQVNCLNEDQKGDIHSISSRTFSNTSLRKACDDLKHKYLSVFLSKLSVAQQDFRKSYTQVCNEYDLIKMQHSVWWLDALHLSEENDNFSSELIRKIEEAISGMLINSKSSRVSSRFRSISALKYHIQTRLDQLEASRKMLLTRLLEIDETMEKPKEEDIERVRCCRICQSTKDGPTCIHCELEELFQDYEARLFQLKKSHGGIITSAEEAADLRKKNSARNRFFSNLEIENKNSSPSSSNDDKSRKRNAVERVMVSKSPSELELILGIIKNHCKVWLGKEGMSEASKQLHILEGMRKEYSHARSLAVSQAHYLRAHDEIKMATSRLHIRENENDTSVDALGPEELEFSSVQHSSDKFMSLTLLSRIKGKLRYLKGLVLSKQKSPSQSSEDSSLTQEMPAMSTVSEKISEGLSKDNEEACPICHEKLNNQKMVFQCGHFTCCKCLFAMTERRLQDNKLQHKWVMCPTCRQHSDFHNIAYADDRQEKICNSATLDAFQDSEIFEASLTVQGSYGTKIEAVTRRILSIKSSDPNSKVLVFSSWNDVLDVLEYAFKANNITYARMKGGRKSHVAISEFRGQTNSSTGVSKVGSQRGPKSIQVLLLLIQHGANGLNLLEAQHVVLVEPLLNPAVEAQAIGRVHRIGQESRTLVHRFIVKDTVEESIYKLNKSRNTSSFISGNTKNQDQPALTLKDVESLFATAPESEEESSESLRHLPPSVAAAMAAERRLKANAA</sequence>
<evidence type="ECO:0000256" key="6">
    <source>
        <dbReference type="PROSITE-ProRule" id="PRU00175"/>
    </source>
</evidence>
<proteinExistence type="inferred from homology"/>
<dbReference type="InterPro" id="IPR048695">
    <property type="entry name" value="SHPRH_helical_2nd"/>
</dbReference>
<dbReference type="Pfam" id="PF00176">
    <property type="entry name" value="SNF2-rel_dom"/>
    <property type="match status" value="1"/>
</dbReference>
<dbReference type="PROSITE" id="PS51194">
    <property type="entry name" value="HELICASE_CTER"/>
    <property type="match status" value="1"/>
</dbReference>
<keyword evidence="5" id="KW-0862">Zinc</keyword>
<dbReference type="InterPro" id="IPR048686">
    <property type="entry name" value="SHPRH_helical_1st"/>
</dbReference>
<dbReference type="CDD" id="cd18793">
    <property type="entry name" value="SF2_C_SNF"/>
    <property type="match status" value="1"/>
</dbReference>
<dbReference type="InterPro" id="IPR001650">
    <property type="entry name" value="Helicase_C-like"/>
</dbReference>
<feature type="domain" description="Helicase C-terminal" evidence="10">
    <location>
        <begin position="1456"/>
        <end position="1631"/>
    </location>
</feature>
<dbReference type="SMART" id="SM00487">
    <property type="entry name" value="DEXDc"/>
    <property type="match status" value="1"/>
</dbReference>
<dbReference type="Gene3D" id="3.40.50.300">
    <property type="entry name" value="P-loop containing nucleotide triphosphate hydrolases"/>
    <property type="match status" value="1"/>
</dbReference>
<comment type="caution">
    <text evidence="11">The sequence shown here is derived from an EMBL/GenBank/DDBJ whole genome shotgun (WGS) entry which is preliminary data.</text>
</comment>
<evidence type="ECO:0000313" key="11">
    <source>
        <dbReference type="EMBL" id="KAJ4825655.1"/>
    </source>
</evidence>
<dbReference type="OrthoDB" id="423559at2759"/>
<evidence type="ECO:0000259" key="8">
    <source>
        <dbReference type="PROSITE" id="PS50089"/>
    </source>
</evidence>
<dbReference type="InterPro" id="IPR049730">
    <property type="entry name" value="SNF2/RAD54-like_C"/>
</dbReference>
<dbReference type="SUPFAM" id="SSF57903">
    <property type="entry name" value="FYVE/PHD zinc finger"/>
    <property type="match status" value="1"/>
</dbReference>
<dbReference type="EMBL" id="JAKUCV010006842">
    <property type="protein sequence ID" value="KAJ4825655.1"/>
    <property type="molecule type" value="Genomic_DNA"/>
</dbReference>
<dbReference type="PROSITE" id="PS50089">
    <property type="entry name" value="ZF_RING_2"/>
    <property type="match status" value="1"/>
</dbReference>